<comment type="subcellular location">
    <subcellularLocation>
        <location evidence="1">Cell membrane</location>
        <topology evidence="1">Peripheral membrane protein</topology>
        <orientation evidence="1">Cytoplasmic side</orientation>
    </subcellularLocation>
</comment>
<dbReference type="EMBL" id="JAOVZO020000020">
    <property type="protein sequence ID" value="MDC8015146.1"/>
    <property type="molecule type" value="Genomic_DNA"/>
</dbReference>
<evidence type="ECO:0000313" key="3">
    <source>
        <dbReference type="Proteomes" id="UP001139971"/>
    </source>
</evidence>
<reference evidence="2" key="1">
    <citation type="submission" date="2023-02" db="EMBL/GenBank/DDBJ databases">
        <title>Tahibacter soli sp. nov. isolated from soil.</title>
        <authorList>
            <person name="Baek J.H."/>
            <person name="Lee J.K."/>
            <person name="Choi D.G."/>
            <person name="Jeon C.O."/>
        </authorList>
    </citation>
    <scope>NUCLEOTIDE SEQUENCE</scope>
    <source>
        <strain evidence="2">BL</strain>
    </source>
</reference>
<dbReference type="NCBIfam" id="TIGR00278">
    <property type="entry name" value="membrane protein insertion efficiency factor YidD"/>
    <property type="match status" value="1"/>
</dbReference>
<sequence>MTRLILFFLKLYKRLLSPLLGARCRYHPSCGDYARIAVARHGALRGGLLAGWRLLRCNPASAGGIDPVPLTFTFRRPPNADDS</sequence>
<dbReference type="GO" id="GO:0005886">
    <property type="term" value="C:plasma membrane"/>
    <property type="evidence" value="ECO:0007669"/>
    <property type="project" value="UniProtKB-SubCell"/>
</dbReference>
<evidence type="ECO:0000313" key="2">
    <source>
        <dbReference type="EMBL" id="MDC8015146.1"/>
    </source>
</evidence>
<keyword evidence="1" id="KW-1003">Cell membrane</keyword>
<dbReference type="HAMAP" id="MF_00386">
    <property type="entry name" value="UPF0161_YidD"/>
    <property type="match status" value="1"/>
</dbReference>
<keyword evidence="3" id="KW-1185">Reference proteome</keyword>
<dbReference type="RefSeq" id="WP_263544167.1">
    <property type="nucleotide sequence ID" value="NZ_JAOVZO020000020.1"/>
</dbReference>
<dbReference type="InterPro" id="IPR002696">
    <property type="entry name" value="Membr_insert_effic_factor_YidD"/>
</dbReference>
<protein>
    <recommendedName>
        <fullName evidence="1">Putative membrane protein insertion efficiency factor</fullName>
    </recommendedName>
</protein>
<dbReference type="SMART" id="SM01234">
    <property type="entry name" value="Haemolytic"/>
    <property type="match status" value="1"/>
</dbReference>
<dbReference type="AlphaFoldDB" id="A0A9X4BJJ2"/>
<evidence type="ECO:0000256" key="1">
    <source>
        <dbReference type="HAMAP-Rule" id="MF_00386"/>
    </source>
</evidence>
<keyword evidence="1" id="KW-0472">Membrane</keyword>
<dbReference type="Proteomes" id="UP001139971">
    <property type="component" value="Unassembled WGS sequence"/>
</dbReference>
<dbReference type="PANTHER" id="PTHR33383">
    <property type="entry name" value="MEMBRANE PROTEIN INSERTION EFFICIENCY FACTOR-RELATED"/>
    <property type="match status" value="1"/>
</dbReference>
<comment type="caution">
    <text evidence="2">The sequence shown here is derived from an EMBL/GenBank/DDBJ whole genome shotgun (WGS) entry which is preliminary data.</text>
</comment>
<gene>
    <name evidence="2" type="primary">yidD</name>
    <name evidence="2" type="ORF">OD750_021595</name>
</gene>
<organism evidence="2 3">
    <name type="scientific">Tahibacter soli</name>
    <dbReference type="NCBI Taxonomy" id="2983605"/>
    <lineage>
        <taxon>Bacteria</taxon>
        <taxon>Pseudomonadati</taxon>
        <taxon>Pseudomonadota</taxon>
        <taxon>Gammaproteobacteria</taxon>
        <taxon>Lysobacterales</taxon>
        <taxon>Rhodanobacteraceae</taxon>
        <taxon>Tahibacter</taxon>
    </lineage>
</organism>
<accession>A0A9X4BJJ2</accession>
<comment type="similarity">
    <text evidence="1">Belongs to the UPF0161 family.</text>
</comment>
<dbReference type="PANTHER" id="PTHR33383:SF1">
    <property type="entry name" value="MEMBRANE PROTEIN INSERTION EFFICIENCY FACTOR-RELATED"/>
    <property type="match status" value="1"/>
</dbReference>
<proteinExistence type="inferred from homology"/>
<comment type="function">
    <text evidence="1">Could be involved in insertion of integral membrane proteins into the membrane.</text>
</comment>
<name>A0A9X4BJJ2_9GAMM</name>
<dbReference type="Pfam" id="PF01809">
    <property type="entry name" value="YidD"/>
    <property type="match status" value="1"/>
</dbReference>